<dbReference type="GO" id="GO:0004252">
    <property type="term" value="F:serine-type endopeptidase activity"/>
    <property type="evidence" value="ECO:0007669"/>
    <property type="project" value="InterPro"/>
</dbReference>
<dbReference type="Gene3D" id="3.40.50.200">
    <property type="entry name" value="Peptidase S8/S53 domain"/>
    <property type="match status" value="1"/>
</dbReference>
<name>A0A4Y2HYD7_ARAVE</name>
<dbReference type="OrthoDB" id="9909311at2759"/>
<gene>
    <name evidence="1" type="ORF">AVEN_154434_1</name>
</gene>
<dbReference type="GO" id="GO:0006508">
    <property type="term" value="P:proteolysis"/>
    <property type="evidence" value="ECO:0007669"/>
    <property type="project" value="InterPro"/>
</dbReference>
<reference evidence="1 2" key="1">
    <citation type="journal article" date="2019" name="Sci. Rep.">
        <title>Orb-weaving spider Araneus ventricosus genome elucidates the spidroin gene catalogue.</title>
        <authorList>
            <person name="Kono N."/>
            <person name="Nakamura H."/>
            <person name="Ohtoshi R."/>
            <person name="Moran D.A.P."/>
            <person name="Shinohara A."/>
            <person name="Yoshida Y."/>
            <person name="Fujiwara M."/>
            <person name="Mori M."/>
            <person name="Tomita M."/>
            <person name="Arakawa K."/>
        </authorList>
    </citation>
    <scope>NUCLEOTIDE SEQUENCE [LARGE SCALE GENOMIC DNA]</scope>
</reference>
<comment type="caution">
    <text evidence="1">The sequence shown here is derived from an EMBL/GenBank/DDBJ whole genome shotgun (WGS) entry which is preliminary data.</text>
</comment>
<sequence length="133" mass="15109">MANGNGNDFPVWALLPKRETNVSSFLNKYPEYDGRGVTIAILDSGIDPGSKGLQEKNLERNETVQENIDLRKAIAELYKVWKFDTTAKTIRSCFKRGGFSNQADDSHSDDEDAILADLKEKWKTVGREWKNNR</sequence>
<evidence type="ECO:0000313" key="2">
    <source>
        <dbReference type="Proteomes" id="UP000499080"/>
    </source>
</evidence>
<evidence type="ECO:0000313" key="1">
    <source>
        <dbReference type="EMBL" id="GBM70441.1"/>
    </source>
</evidence>
<organism evidence="1 2">
    <name type="scientific">Araneus ventricosus</name>
    <name type="common">Orbweaver spider</name>
    <name type="synonym">Epeira ventricosa</name>
    <dbReference type="NCBI Taxonomy" id="182803"/>
    <lineage>
        <taxon>Eukaryota</taxon>
        <taxon>Metazoa</taxon>
        <taxon>Ecdysozoa</taxon>
        <taxon>Arthropoda</taxon>
        <taxon>Chelicerata</taxon>
        <taxon>Arachnida</taxon>
        <taxon>Araneae</taxon>
        <taxon>Araneomorphae</taxon>
        <taxon>Entelegynae</taxon>
        <taxon>Araneoidea</taxon>
        <taxon>Araneidae</taxon>
        <taxon>Araneus</taxon>
    </lineage>
</organism>
<evidence type="ECO:0008006" key="3">
    <source>
        <dbReference type="Google" id="ProtNLM"/>
    </source>
</evidence>
<dbReference type="InterPro" id="IPR036852">
    <property type="entry name" value="Peptidase_S8/S53_dom_sf"/>
</dbReference>
<protein>
    <recommendedName>
        <fullName evidence="3">Peptidase S8/S53 domain-containing protein</fullName>
    </recommendedName>
</protein>
<proteinExistence type="predicted"/>
<keyword evidence="2" id="KW-1185">Reference proteome</keyword>
<dbReference type="SUPFAM" id="SSF52743">
    <property type="entry name" value="Subtilisin-like"/>
    <property type="match status" value="1"/>
</dbReference>
<accession>A0A4Y2HYD7</accession>
<dbReference type="AlphaFoldDB" id="A0A4Y2HYD7"/>
<dbReference type="EMBL" id="BGPR01002251">
    <property type="protein sequence ID" value="GBM70441.1"/>
    <property type="molecule type" value="Genomic_DNA"/>
</dbReference>
<dbReference type="Proteomes" id="UP000499080">
    <property type="component" value="Unassembled WGS sequence"/>
</dbReference>